<dbReference type="GO" id="GO:0005739">
    <property type="term" value="C:mitochondrion"/>
    <property type="evidence" value="ECO:0007669"/>
    <property type="project" value="TreeGrafter"/>
</dbReference>
<dbReference type="GO" id="GO:0005811">
    <property type="term" value="C:lipid droplet"/>
    <property type="evidence" value="ECO:0007669"/>
    <property type="project" value="TreeGrafter"/>
</dbReference>
<reference evidence="4" key="3">
    <citation type="submission" date="2018-10" db="EMBL/GenBank/DDBJ databases">
        <authorList>
            <person name="Hovde B."/>
            <person name="Zhang X."/>
        </authorList>
    </citation>
    <scope>NUCLEOTIDE SEQUENCE [LARGE SCALE GENOMIC DNA]</scope>
    <source>
        <strain evidence="4">UTEX 25</strain>
    </source>
</reference>
<dbReference type="SUPFAM" id="SSF51735">
    <property type="entry name" value="NAD(P)-binding Rossmann-fold domains"/>
    <property type="match status" value="1"/>
</dbReference>
<protein>
    <submittedName>
        <fullName evidence="3">Putative mitochondrial saccharopine dehydrogenase-like oxidoreductase</fullName>
    </submittedName>
</protein>
<dbReference type="Proteomes" id="UP000028924">
    <property type="component" value="Unassembled WGS sequence"/>
</dbReference>
<dbReference type="InterPro" id="IPR005097">
    <property type="entry name" value="Sacchrp_dh_NADP-bd"/>
</dbReference>
<reference evidence="4" key="4">
    <citation type="submission" date="2018-11" db="EMBL/GenBank/DDBJ databases">
        <title>Characterization of plant carbon substrate utilization by Auxenochlorella protothecoides.</title>
        <authorList>
            <person name="Vogler B.W."/>
            <person name="Starkenburg S.R."/>
            <person name="Sudasinghe N."/>
            <person name="Schambach J.Y."/>
            <person name="Rollin J.A."/>
            <person name="Pattathil S."/>
            <person name="Barry A.N."/>
        </authorList>
    </citation>
    <scope>NUCLEOTIDE SEQUENCE [LARGE SCALE GENOMIC DNA]</scope>
    <source>
        <strain evidence="4">UTEX 25</strain>
    </source>
</reference>
<dbReference type="GO" id="GO:0005886">
    <property type="term" value="C:plasma membrane"/>
    <property type="evidence" value="ECO:0007669"/>
    <property type="project" value="TreeGrafter"/>
</dbReference>
<reference evidence="6" key="2">
    <citation type="journal article" date="2018" name="Algal Res.">
        <title>Characterization of plant carbon substrate utilization by Auxenochlorella protothecoides.</title>
        <authorList>
            <person name="Vogler B.W."/>
            <person name="Starkenburg S.R."/>
            <person name="Sudasinghe N."/>
            <person name="Schambach J.Y."/>
            <person name="Rollin J.A."/>
            <person name="Pattathil S."/>
            <person name="Barry A.N."/>
        </authorList>
    </citation>
    <scope>NUCLEOTIDE SEQUENCE [LARGE SCALE GENOMIC DNA]</scope>
    <source>
        <strain evidence="6">UTEX 25</strain>
    </source>
</reference>
<dbReference type="eggNOG" id="KOG2733">
    <property type="taxonomic scope" value="Eukaryota"/>
</dbReference>
<dbReference type="PANTHER" id="PTHR12286:SF5">
    <property type="entry name" value="SACCHAROPINE DEHYDROGENASE-LIKE OXIDOREDUCTASE"/>
    <property type="match status" value="1"/>
</dbReference>
<dbReference type="Proteomes" id="UP000279271">
    <property type="component" value="Unassembled WGS sequence"/>
</dbReference>
<dbReference type="KEGG" id="apro:F751_5237"/>
<comment type="similarity">
    <text evidence="1">Belongs to the saccharopine dehydrogenase family.</text>
</comment>
<dbReference type="AlphaFoldDB" id="A0A087SQX2"/>
<dbReference type="PANTHER" id="PTHR12286">
    <property type="entry name" value="SACCHAROPINE DEHYDROGENASE-LIKE OXIDOREDUCTASE"/>
    <property type="match status" value="1"/>
</dbReference>
<organism evidence="3 5">
    <name type="scientific">Auxenochlorella protothecoides</name>
    <name type="common">Green microalga</name>
    <name type="synonym">Chlorella protothecoides</name>
    <dbReference type="NCBI Taxonomy" id="3075"/>
    <lineage>
        <taxon>Eukaryota</taxon>
        <taxon>Viridiplantae</taxon>
        <taxon>Chlorophyta</taxon>
        <taxon>core chlorophytes</taxon>
        <taxon>Trebouxiophyceae</taxon>
        <taxon>Chlorellales</taxon>
        <taxon>Chlorellaceae</taxon>
        <taxon>Auxenochlorella</taxon>
    </lineage>
</organism>
<reference evidence="3 5" key="1">
    <citation type="journal article" date="2014" name="BMC Genomics">
        <title>Oil accumulation mechanisms of the oleaginous microalga Chlorella protothecoides revealed through its genome, transcriptomes, and proteomes.</title>
        <authorList>
            <person name="Gao C."/>
            <person name="Wang Y."/>
            <person name="Shen Y."/>
            <person name="Yan D."/>
            <person name="He X."/>
            <person name="Dai J."/>
            <person name="Wu Q."/>
        </authorList>
    </citation>
    <scope>NUCLEOTIDE SEQUENCE [LARGE SCALE GENOMIC DNA]</scope>
    <source>
        <strain evidence="3 5">0710</strain>
    </source>
</reference>
<evidence type="ECO:0000313" key="3">
    <source>
        <dbReference type="EMBL" id="KFM28126.1"/>
    </source>
</evidence>
<evidence type="ECO:0000313" key="4">
    <source>
        <dbReference type="EMBL" id="RMZ54235.1"/>
    </source>
</evidence>
<dbReference type="Pfam" id="PF03435">
    <property type="entry name" value="Sacchrp_dh_NADP"/>
    <property type="match status" value="1"/>
</dbReference>
<dbReference type="Gene3D" id="3.40.50.720">
    <property type="entry name" value="NAD(P)-binding Rossmann-like Domain"/>
    <property type="match status" value="1"/>
</dbReference>
<evidence type="ECO:0000313" key="5">
    <source>
        <dbReference type="Proteomes" id="UP000028924"/>
    </source>
</evidence>
<evidence type="ECO:0000256" key="1">
    <source>
        <dbReference type="ARBA" id="ARBA00038048"/>
    </source>
</evidence>
<keyword evidence="5" id="KW-1185">Reference proteome</keyword>
<dbReference type="OrthoDB" id="10268090at2759"/>
<proteinExistence type="inferred from homology"/>
<dbReference type="InterPro" id="IPR051276">
    <property type="entry name" value="Saccharopine_DH-like_oxidrdct"/>
</dbReference>
<dbReference type="GeneID" id="23616628"/>
<name>A0A087SQX2_AUXPR</name>
<accession>A0A087SQX2</accession>
<dbReference type="EMBL" id="KL662162">
    <property type="protein sequence ID" value="KFM28126.1"/>
    <property type="molecule type" value="Genomic_DNA"/>
</dbReference>
<dbReference type="InterPro" id="IPR036291">
    <property type="entry name" value="NAD(P)-bd_dom_sf"/>
</dbReference>
<dbReference type="GO" id="GO:0009247">
    <property type="term" value="P:glycolipid biosynthetic process"/>
    <property type="evidence" value="ECO:0007669"/>
    <property type="project" value="TreeGrafter"/>
</dbReference>
<evidence type="ECO:0000259" key="2">
    <source>
        <dbReference type="Pfam" id="PF03435"/>
    </source>
</evidence>
<dbReference type="RefSeq" id="XP_011401138.1">
    <property type="nucleotide sequence ID" value="XM_011402836.1"/>
</dbReference>
<evidence type="ECO:0000313" key="6">
    <source>
        <dbReference type="Proteomes" id="UP000279271"/>
    </source>
</evidence>
<gene>
    <name evidence="4" type="ORF">APUTEX25_000586</name>
    <name evidence="3" type="ORF">F751_5237</name>
</gene>
<dbReference type="EMBL" id="QOKY01000182">
    <property type="protein sequence ID" value="RMZ54235.1"/>
    <property type="molecule type" value="Genomic_DNA"/>
</dbReference>
<sequence length="424" mass="45625">MATGRTYDVVVLGATGFTGQKIAEEMIESKFQGSWAVAGRSRSKLENVVERLDLTSASVRPDIVLADVGDAPSLLALACSTRVLISAVGPFRRYGTPVVKACIEGKCDYLDVCGEPEFMERIELEYGEAAETAGVLITSALGFDCVPADVGTQLAASLFKPPARCTWVESFVSIHAGEAGLGGNFATYESAVFGYAHAQSLSRLRKQAAAAKGKVDLKIPGPRPRQSAKPVWDARLRRWTLPFPAADASVVKRTWAGLAKQGEAAAHTSVSFTLADRWTVALYVFFGTIFSFLANRAWGRTLLLRFPSLFSYGVFSREGPTDRQIHDTRFEYLHIAHGHADPAAAAAGAPPDEHRSVRIVGPEPGYIACSIFVTQAANVLLEERDAIGARGGVLTPGLLLRGTSYLDRIRARGIRVEEVPTPSA</sequence>
<feature type="domain" description="Saccharopine dehydrogenase NADP binding" evidence="2">
    <location>
        <begin position="9"/>
        <end position="136"/>
    </location>
</feature>